<dbReference type="InterPro" id="IPR036390">
    <property type="entry name" value="WH_DNA-bd_sf"/>
</dbReference>
<comment type="caution">
    <text evidence="6">The sequence shown here is derived from an EMBL/GenBank/DDBJ whole genome shotgun (WGS) entry which is preliminary data.</text>
</comment>
<feature type="domain" description="HTH hxlR-type" evidence="4">
    <location>
        <begin position="24"/>
        <end position="121"/>
    </location>
</feature>
<evidence type="ECO:0000259" key="4">
    <source>
        <dbReference type="PROSITE" id="PS51118"/>
    </source>
</evidence>
<dbReference type="Proteomes" id="UP000253817">
    <property type="component" value="Unassembled WGS sequence"/>
</dbReference>
<gene>
    <name evidence="5" type="ORF">C1876_10575</name>
    <name evidence="6" type="ORF">DMP09_11500</name>
</gene>
<evidence type="ECO:0000256" key="3">
    <source>
        <dbReference type="ARBA" id="ARBA00023163"/>
    </source>
</evidence>
<dbReference type="Pfam" id="PF01638">
    <property type="entry name" value="HxlR"/>
    <property type="match status" value="1"/>
</dbReference>
<proteinExistence type="predicted"/>
<dbReference type="Proteomes" id="UP000270112">
    <property type="component" value="Unassembled WGS sequence"/>
</dbReference>
<protein>
    <submittedName>
        <fullName evidence="6">Transcriptional regulator</fullName>
    </submittedName>
</protein>
<reference evidence="6" key="3">
    <citation type="journal article" date="2019" name="Microbiol. Resour. Announc.">
        <title>Draft Genome Sequences of Type Strains of Gordonibacter faecihominis, Paraeggerthella hongkongensis, Parvibacter caecicola,Slackia equolifaciens, Slackia faecicanis, and Slackia isoflavoniconvertens.</title>
        <authorList>
            <person name="Danylec N."/>
            <person name="Stoll D.A."/>
            <person name="Dotsch A."/>
            <person name="Huch M."/>
        </authorList>
    </citation>
    <scope>NUCLEOTIDE SEQUENCE</scope>
    <source>
        <strain evidence="6">DSM 16107</strain>
    </source>
</reference>
<organism evidence="6 8">
    <name type="scientific">Eggerthella sinensis</name>
    <dbReference type="NCBI Taxonomy" id="242230"/>
    <lineage>
        <taxon>Bacteria</taxon>
        <taxon>Bacillati</taxon>
        <taxon>Actinomycetota</taxon>
        <taxon>Coriobacteriia</taxon>
        <taxon>Eggerthellales</taxon>
        <taxon>Eggerthellaceae</taxon>
        <taxon>Eggerthella</taxon>
    </lineage>
</organism>
<dbReference type="InterPro" id="IPR036388">
    <property type="entry name" value="WH-like_DNA-bd_sf"/>
</dbReference>
<name>A0A3N0IVU3_9ACTN</name>
<evidence type="ECO:0000313" key="6">
    <source>
        <dbReference type="EMBL" id="RNM41065.1"/>
    </source>
</evidence>
<dbReference type="GO" id="GO:0003677">
    <property type="term" value="F:DNA binding"/>
    <property type="evidence" value="ECO:0007669"/>
    <property type="project" value="UniProtKB-KW"/>
</dbReference>
<keyword evidence="2" id="KW-0238">DNA-binding</keyword>
<accession>A0A3N0IVU3</accession>
<reference evidence="8" key="2">
    <citation type="submission" date="2018-05" db="EMBL/GenBank/DDBJ databases">
        <title>Genome Sequencing of selected type strains of the family Eggerthellaceae.</title>
        <authorList>
            <person name="Danylec N."/>
            <person name="Stoll D.A."/>
            <person name="Doetsch A."/>
            <person name="Huch M."/>
        </authorList>
    </citation>
    <scope>NUCLEOTIDE SEQUENCE [LARGE SCALE GENOMIC DNA]</scope>
    <source>
        <strain evidence="8">DSM 16107</strain>
    </source>
</reference>
<evidence type="ECO:0000313" key="7">
    <source>
        <dbReference type="Proteomes" id="UP000253817"/>
    </source>
</evidence>
<evidence type="ECO:0000313" key="8">
    <source>
        <dbReference type="Proteomes" id="UP000270112"/>
    </source>
</evidence>
<dbReference type="RefSeq" id="WP_114546693.1">
    <property type="nucleotide sequence ID" value="NZ_CALJMG010000135.1"/>
</dbReference>
<dbReference type="OrthoDB" id="9792527at2"/>
<keyword evidence="3" id="KW-0804">Transcription</keyword>
<dbReference type="AlphaFoldDB" id="A0A3N0IVU3"/>
<dbReference type="PANTHER" id="PTHR33204:SF18">
    <property type="entry name" value="TRANSCRIPTIONAL REGULATORY PROTEIN"/>
    <property type="match status" value="1"/>
</dbReference>
<evidence type="ECO:0000256" key="1">
    <source>
        <dbReference type="ARBA" id="ARBA00023015"/>
    </source>
</evidence>
<keyword evidence="7" id="KW-1185">Reference proteome</keyword>
<sequence>MIREMGYERYMELVKSDLKMSGACPVRKTLETLSGKWCLPVVYELCKKPSYRFGELKAALDPITSTVLTSALRDLEELGIVSRTQFNEIPPHVEYALTEMGEALFPVFYEMGIWGEEHLCR</sequence>
<dbReference type="EMBL" id="QICC01000051">
    <property type="protein sequence ID" value="RNM41065.1"/>
    <property type="molecule type" value="Genomic_DNA"/>
</dbReference>
<dbReference type="EMBL" id="PPTT01000017">
    <property type="protein sequence ID" value="RDB68281.1"/>
    <property type="molecule type" value="Genomic_DNA"/>
</dbReference>
<evidence type="ECO:0000313" key="5">
    <source>
        <dbReference type="EMBL" id="RDB68281.1"/>
    </source>
</evidence>
<dbReference type="PROSITE" id="PS51118">
    <property type="entry name" value="HTH_HXLR"/>
    <property type="match status" value="1"/>
</dbReference>
<dbReference type="SUPFAM" id="SSF46785">
    <property type="entry name" value="Winged helix' DNA-binding domain"/>
    <property type="match status" value="1"/>
</dbReference>
<dbReference type="Gene3D" id="1.10.10.10">
    <property type="entry name" value="Winged helix-like DNA-binding domain superfamily/Winged helix DNA-binding domain"/>
    <property type="match status" value="1"/>
</dbReference>
<keyword evidence="1" id="KW-0805">Transcription regulation</keyword>
<evidence type="ECO:0000256" key="2">
    <source>
        <dbReference type="ARBA" id="ARBA00023125"/>
    </source>
</evidence>
<dbReference type="PANTHER" id="PTHR33204">
    <property type="entry name" value="TRANSCRIPTIONAL REGULATOR, MARR FAMILY"/>
    <property type="match status" value="1"/>
</dbReference>
<dbReference type="InterPro" id="IPR002577">
    <property type="entry name" value="HTH_HxlR"/>
</dbReference>
<reference evidence="5 7" key="1">
    <citation type="journal article" date="2018" name="Elife">
        <title>Discovery and characterization of a prevalent human gut bacterial enzyme sufficient for the inactivation of a family of plant toxins.</title>
        <authorList>
            <person name="Koppel N."/>
            <person name="Bisanz J.E."/>
            <person name="Pandelia M.E."/>
            <person name="Turnbaugh P.J."/>
            <person name="Balskus E.P."/>
        </authorList>
    </citation>
    <scope>NUCLEOTIDE SEQUENCE [LARGE SCALE GENOMIC DNA]</scope>
    <source>
        <strain evidence="5 7">DSM 16107</strain>
    </source>
</reference>